<accession>A0A9P4N818</accession>
<name>A0A9P4N818_9PLEO</name>
<gene>
    <name evidence="1" type="ORF">CC78DRAFT_613628</name>
</gene>
<dbReference type="Proteomes" id="UP000800093">
    <property type="component" value="Unassembled WGS sequence"/>
</dbReference>
<evidence type="ECO:0000313" key="1">
    <source>
        <dbReference type="EMBL" id="KAF2267929.1"/>
    </source>
</evidence>
<comment type="caution">
    <text evidence="1">The sequence shown here is derived from an EMBL/GenBank/DDBJ whole genome shotgun (WGS) entry which is preliminary data.</text>
</comment>
<evidence type="ECO:0000313" key="2">
    <source>
        <dbReference type="Proteomes" id="UP000800093"/>
    </source>
</evidence>
<reference evidence="2" key="1">
    <citation type="journal article" date="2020" name="Stud. Mycol.">
        <title>101 Dothideomycetes genomes: A test case for predicting lifestyles and emergence of pathogens.</title>
        <authorList>
            <person name="Haridas S."/>
            <person name="Albert R."/>
            <person name="Binder M."/>
            <person name="Bloem J."/>
            <person name="LaButti K."/>
            <person name="Salamov A."/>
            <person name="Andreopoulos B."/>
            <person name="Baker S."/>
            <person name="Barry K."/>
            <person name="Bills G."/>
            <person name="Bluhm B."/>
            <person name="Cannon C."/>
            <person name="Castanera R."/>
            <person name="Culley D."/>
            <person name="Daum C."/>
            <person name="Ezra D."/>
            <person name="Gonzalez J."/>
            <person name="Henrissat B."/>
            <person name="Kuo A."/>
            <person name="Liang C."/>
            <person name="Lipzen A."/>
            <person name="Lutzoni F."/>
            <person name="Magnuson J."/>
            <person name="Mondo S."/>
            <person name="Nolan M."/>
            <person name="Ohm R."/>
            <person name="Pangilinan J."/>
            <person name="Park H.-J."/>
            <person name="Ramirez L."/>
            <person name="Alfaro M."/>
            <person name="Sun H."/>
            <person name="Tritt A."/>
            <person name="Yoshinaga Y."/>
            <person name="Zwiers L.-H."/>
            <person name="Turgeon B."/>
            <person name="Goodwin S."/>
            <person name="Spatafora J."/>
            <person name="Crous P."/>
            <person name="Grigoriev I."/>
        </authorList>
    </citation>
    <scope>NUCLEOTIDE SEQUENCE [LARGE SCALE GENOMIC DNA]</scope>
    <source>
        <strain evidence="2">CBS 304.66</strain>
    </source>
</reference>
<dbReference type="AlphaFoldDB" id="A0A9P4N818"/>
<organism evidence="1 2">
    <name type="scientific">Lojkania enalia</name>
    <dbReference type="NCBI Taxonomy" id="147567"/>
    <lineage>
        <taxon>Eukaryota</taxon>
        <taxon>Fungi</taxon>
        <taxon>Dikarya</taxon>
        <taxon>Ascomycota</taxon>
        <taxon>Pezizomycotina</taxon>
        <taxon>Dothideomycetes</taxon>
        <taxon>Pleosporomycetidae</taxon>
        <taxon>Pleosporales</taxon>
        <taxon>Pleosporales incertae sedis</taxon>
        <taxon>Lojkania</taxon>
    </lineage>
</organism>
<dbReference type="EMBL" id="ML986588">
    <property type="protein sequence ID" value="KAF2267929.1"/>
    <property type="molecule type" value="Genomic_DNA"/>
</dbReference>
<keyword evidence="2" id="KW-1185">Reference proteome</keyword>
<protein>
    <submittedName>
        <fullName evidence="1">Uncharacterized protein</fullName>
    </submittedName>
</protein>
<proteinExistence type="predicted"/>
<sequence length="149" mass="16461">MPMPSNLRALGSIYSIHTASASMLRYNGLHLPFSGADSRSTAAHGVLGRHCQNLTLPRRYFYGGMVGGRLPERDSFLSDHALSGTTQSYMLRLTAMLADVKEQSTRYGGPPHNWAQLVNCCGLDARYTSQQEITLGFDVRQLAAFRLTH</sequence>